<protein>
    <submittedName>
        <fullName evidence="2">DUF1622 domain-containing protein</fullName>
    </submittedName>
</protein>
<keyword evidence="1" id="KW-0472">Membrane</keyword>
<feature type="transmembrane region" description="Helical" evidence="1">
    <location>
        <begin position="12"/>
        <end position="36"/>
    </location>
</feature>
<dbReference type="Pfam" id="PF07784">
    <property type="entry name" value="DUF1622"/>
    <property type="match status" value="1"/>
</dbReference>
<proteinExistence type="predicted"/>
<evidence type="ECO:0000313" key="2">
    <source>
        <dbReference type="EMBL" id="GAA5074244.1"/>
    </source>
</evidence>
<dbReference type="EMBL" id="BAABKY010000002">
    <property type="protein sequence ID" value="GAA5074244.1"/>
    <property type="molecule type" value="Genomic_DNA"/>
</dbReference>
<dbReference type="InterPro" id="IPR012427">
    <property type="entry name" value="DUF1622"/>
</dbReference>
<sequence>MDHLLIALTEPVIVALDLIALGVIVAGTLKAIVDALRFLFRHGDGHERRKIWIDYSHWLVGALTFQLAADIVESAIAPDWDSIGRLGAVAVIRTFLNYFLERDAQEVRERQRETS</sequence>
<keyword evidence="3" id="KW-1185">Reference proteome</keyword>
<gene>
    <name evidence="2" type="ORF">GCM10025759_16300</name>
</gene>
<evidence type="ECO:0000256" key="1">
    <source>
        <dbReference type="SAM" id="Phobius"/>
    </source>
</evidence>
<name>A0ABP9LB68_9GAMM</name>
<accession>A0ABP9LB68</accession>
<comment type="caution">
    <text evidence="2">The sequence shown here is derived from an EMBL/GenBank/DDBJ whole genome shotgun (WGS) entry which is preliminary data.</text>
</comment>
<evidence type="ECO:0000313" key="3">
    <source>
        <dbReference type="Proteomes" id="UP001501083"/>
    </source>
</evidence>
<keyword evidence="1" id="KW-1133">Transmembrane helix</keyword>
<dbReference type="PANTHER" id="PTHR38468:SF1">
    <property type="entry name" value="SLL0939 PROTEIN"/>
    <property type="match status" value="1"/>
</dbReference>
<dbReference type="PANTHER" id="PTHR38468">
    <property type="entry name" value="SLL0939 PROTEIN"/>
    <property type="match status" value="1"/>
</dbReference>
<dbReference type="RefSeq" id="WP_158986254.1">
    <property type="nucleotide sequence ID" value="NZ_BAABKY010000002.1"/>
</dbReference>
<organism evidence="2 3">
    <name type="scientific">Lysobacter panacisoli</name>
    <dbReference type="NCBI Taxonomy" id="1255263"/>
    <lineage>
        <taxon>Bacteria</taxon>
        <taxon>Pseudomonadati</taxon>
        <taxon>Pseudomonadota</taxon>
        <taxon>Gammaproteobacteria</taxon>
        <taxon>Lysobacterales</taxon>
        <taxon>Lysobacteraceae</taxon>
        <taxon>Lysobacter</taxon>
    </lineage>
</organism>
<keyword evidence="1" id="KW-0812">Transmembrane</keyword>
<reference evidence="3" key="1">
    <citation type="journal article" date="2019" name="Int. J. Syst. Evol. Microbiol.">
        <title>The Global Catalogue of Microorganisms (GCM) 10K type strain sequencing project: providing services to taxonomists for standard genome sequencing and annotation.</title>
        <authorList>
            <consortium name="The Broad Institute Genomics Platform"/>
            <consortium name="The Broad Institute Genome Sequencing Center for Infectious Disease"/>
            <person name="Wu L."/>
            <person name="Ma J."/>
        </authorList>
    </citation>
    <scope>NUCLEOTIDE SEQUENCE [LARGE SCALE GENOMIC DNA]</scope>
    <source>
        <strain evidence="3">JCM 19212</strain>
    </source>
</reference>
<dbReference type="Proteomes" id="UP001501083">
    <property type="component" value="Unassembled WGS sequence"/>
</dbReference>